<evidence type="ECO:0000313" key="3">
    <source>
        <dbReference type="Proteomes" id="UP000265801"/>
    </source>
</evidence>
<comment type="caution">
    <text evidence="2">The sequence shown here is derived from an EMBL/GenBank/DDBJ whole genome shotgun (WGS) entry which is preliminary data.</text>
</comment>
<gene>
    <name evidence="2" type="ORF">D3H55_16455</name>
</gene>
<name>A0A3A1QVR3_9BACI</name>
<keyword evidence="3" id="KW-1185">Reference proteome</keyword>
<organism evidence="2 3">
    <name type="scientific">Bacillus salacetis</name>
    <dbReference type="NCBI Taxonomy" id="2315464"/>
    <lineage>
        <taxon>Bacteria</taxon>
        <taxon>Bacillati</taxon>
        <taxon>Bacillota</taxon>
        <taxon>Bacilli</taxon>
        <taxon>Bacillales</taxon>
        <taxon>Bacillaceae</taxon>
        <taxon>Bacillus</taxon>
    </lineage>
</organism>
<evidence type="ECO:0000313" key="2">
    <source>
        <dbReference type="EMBL" id="RIW30721.1"/>
    </source>
</evidence>
<dbReference type="EMBL" id="QXIR01000025">
    <property type="protein sequence ID" value="RIW30721.1"/>
    <property type="molecule type" value="Genomic_DNA"/>
</dbReference>
<protein>
    <submittedName>
        <fullName evidence="2">Uncharacterized protein</fullName>
    </submittedName>
</protein>
<evidence type="ECO:0000256" key="1">
    <source>
        <dbReference type="SAM" id="Phobius"/>
    </source>
</evidence>
<keyword evidence="1" id="KW-0812">Transmembrane</keyword>
<keyword evidence="1" id="KW-0472">Membrane</keyword>
<reference evidence="2 3" key="1">
    <citation type="submission" date="2018-09" db="EMBL/GenBank/DDBJ databases">
        <title>Bacillus saliacetes sp. nov., isolated from Thai shrimp paste (Ka-pi).</title>
        <authorList>
            <person name="Daroonpunt R."/>
            <person name="Tanasupawat S."/>
            <person name="Yiamsombut S."/>
        </authorList>
    </citation>
    <scope>NUCLEOTIDE SEQUENCE [LARGE SCALE GENOMIC DNA]</scope>
    <source>
        <strain evidence="2 3">SKP7-4</strain>
    </source>
</reference>
<dbReference type="AlphaFoldDB" id="A0A3A1QVR3"/>
<feature type="transmembrane region" description="Helical" evidence="1">
    <location>
        <begin position="6"/>
        <end position="21"/>
    </location>
</feature>
<proteinExistence type="predicted"/>
<dbReference type="RefSeq" id="WP_119548415.1">
    <property type="nucleotide sequence ID" value="NZ_QXIR01000025.1"/>
</dbReference>
<accession>A0A3A1QVR3</accession>
<dbReference type="OrthoDB" id="2888076at2"/>
<sequence length="99" mass="11157">MTTTLTVIVILIALFIVWTIYSKMTWKQIMVGSDPISQEQIRKKYDQFQTSGIRSKLKTEARMESAQTADGLVSGQSHGSSTLLKLVVHRKDVEKMNAL</sequence>
<dbReference type="Proteomes" id="UP000265801">
    <property type="component" value="Unassembled WGS sequence"/>
</dbReference>
<keyword evidence="1" id="KW-1133">Transmembrane helix</keyword>